<evidence type="ECO:0000256" key="3">
    <source>
        <dbReference type="ARBA" id="ARBA00023027"/>
    </source>
</evidence>
<dbReference type="InterPro" id="IPR000157">
    <property type="entry name" value="TIR_dom"/>
</dbReference>
<protein>
    <submittedName>
        <fullName evidence="6">TIR-NBS-LRR-like protein</fullName>
    </submittedName>
</protein>
<dbReference type="PANTHER" id="PTHR11017">
    <property type="entry name" value="LEUCINE-RICH REPEAT-CONTAINING PROTEIN"/>
    <property type="match status" value="1"/>
</dbReference>
<evidence type="ECO:0000313" key="7">
    <source>
        <dbReference type="Proteomes" id="UP000237000"/>
    </source>
</evidence>
<dbReference type="AlphaFoldDB" id="A0A2P5G0P3"/>
<dbReference type="Pfam" id="PF01582">
    <property type="entry name" value="TIR"/>
    <property type="match status" value="1"/>
</dbReference>
<reference evidence="7" key="1">
    <citation type="submission" date="2016-06" db="EMBL/GenBank/DDBJ databases">
        <title>Parallel loss of symbiosis genes in relatives of nitrogen-fixing non-legume Parasponia.</title>
        <authorList>
            <person name="Van Velzen R."/>
            <person name="Holmer R."/>
            <person name="Bu F."/>
            <person name="Rutten L."/>
            <person name="Van Zeijl A."/>
            <person name="Liu W."/>
            <person name="Santuari L."/>
            <person name="Cao Q."/>
            <person name="Sharma T."/>
            <person name="Shen D."/>
            <person name="Roswanjaya Y."/>
            <person name="Wardhani T."/>
            <person name="Kalhor M.S."/>
            <person name="Jansen J."/>
            <person name="Van den Hoogen J."/>
            <person name="Gungor B."/>
            <person name="Hartog M."/>
            <person name="Hontelez J."/>
            <person name="Verver J."/>
            <person name="Yang W.-C."/>
            <person name="Schijlen E."/>
            <person name="Repin R."/>
            <person name="Schilthuizen M."/>
            <person name="Schranz E."/>
            <person name="Heidstra R."/>
            <person name="Miyata K."/>
            <person name="Fedorova E."/>
            <person name="Kohlen W."/>
            <person name="Bisseling T."/>
            <person name="Smit S."/>
            <person name="Geurts R."/>
        </authorList>
    </citation>
    <scope>NUCLEOTIDE SEQUENCE [LARGE SCALE GENOMIC DNA]</scope>
    <source>
        <strain evidence="7">cv. RG33-2</strain>
    </source>
</reference>
<comment type="caution">
    <text evidence="6">The sequence shown here is derived from an EMBL/GenBank/DDBJ whole genome shotgun (WGS) entry which is preliminary data.</text>
</comment>
<dbReference type="Pfam" id="PF23282">
    <property type="entry name" value="WHD_ROQ1"/>
    <property type="match status" value="1"/>
</dbReference>
<proteinExistence type="predicted"/>
<dbReference type="Gene3D" id="3.40.50.300">
    <property type="entry name" value="P-loop containing nucleotide triphosphate hydrolases"/>
    <property type="match status" value="1"/>
</dbReference>
<feature type="domain" description="TIR" evidence="5">
    <location>
        <begin position="13"/>
        <end position="182"/>
    </location>
</feature>
<name>A0A2P5G0P3_TREOI</name>
<dbReference type="InterPro" id="IPR058192">
    <property type="entry name" value="WHD_ROQ1-like"/>
</dbReference>
<evidence type="ECO:0000256" key="1">
    <source>
        <dbReference type="ARBA" id="ARBA00022614"/>
    </source>
</evidence>
<dbReference type="InterPro" id="IPR027417">
    <property type="entry name" value="P-loop_NTPase"/>
</dbReference>
<keyword evidence="1" id="KW-0433">Leucine-rich repeat</keyword>
<dbReference type="SUPFAM" id="SSF52200">
    <property type="entry name" value="Toll/Interleukin receptor TIR domain"/>
    <property type="match status" value="1"/>
</dbReference>
<dbReference type="OrthoDB" id="1901675at2759"/>
<keyword evidence="2" id="KW-0677">Repeat</keyword>
<feature type="region of interest" description="Disordered" evidence="4">
    <location>
        <begin position="1089"/>
        <end position="1130"/>
    </location>
</feature>
<dbReference type="InterPro" id="IPR042197">
    <property type="entry name" value="Apaf_helical"/>
</dbReference>
<keyword evidence="7" id="KW-1185">Reference proteome</keyword>
<dbReference type="Gene3D" id="1.10.8.430">
    <property type="entry name" value="Helical domain of apoptotic protease-activating factors"/>
    <property type="match status" value="1"/>
</dbReference>
<dbReference type="GO" id="GO:0043531">
    <property type="term" value="F:ADP binding"/>
    <property type="evidence" value="ECO:0007669"/>
    <property type="project" value="InterPro"/>
</dbReference>
<dbReference type="InterPro" id="IPR032675">
    <property type="entry name" value="LRR_dom_sf"/>
</dbReference>
<dbReference type="STRING" id="63057.A0A2P5G0P3"/>
<dbReference type="SUPFAM" id="SSF52540">
    <property type="entry name" value="P-loop containing nucleoside triphosphate hydrolases"/>
    <property type="match status" value="1"/>
</dbReference>
<dbReference type="PANTHER" id="PTHR11017:SF575">
    <property type="entry name" value="ADP-RIBOSYL CYCLASE_CYCLIC ADP-RIBOSE HYDROLASE"/>
    <property type="match status" value="1"/>
</dbReference>
<dbReference type="InParanoid" id="A0A2P5G0P3"/>
<evidence type="ECO:0000256" key="2">
    <source>
        <dbReference type="ARBA" id="ARBA00022737"/>
    </source>
</evidence>
<dbReference type="InterPro" id="IPR035897">
    <property type="entry name" value="Toll_tir_struct_dom_sf"/>
</dbReference>
<evidence type="ECO:0000259" key="5">
    <source>
        <dbReference type="PROSITE" id="PS50104"/>
    </source>
</evidence>
<dbReference type="Gene3D" id="3.80.10.10">
    <property type="entry name" value="Ribonuclease Inhibitor"/>
    <property type="match status" value="2"/>
</dbReference>
<organism evidence="6 7">
    <name type="scientific">Trema orientale</name>
    <name type="common">Charcoal tree</name>
    <name type="synonym">Celtis orientalis</name>
    <dbReference type="NCBI Taxonomy" id="63057"/>
    <lineage>
        <taxon>Eukaryota</taxon>
        <taxon>Viridiplantae</taxon>
        <taxon>Streptophyta</taxon>
        <taxon>Embryophyta</taxon>
        <taxon>Tracheophyta</taxon>
        <taxon>Spermatophyta</taxon>
        <taxon>Magnoliopsida</taxon>
        <taxon>eudicotyledons</taxon>
        <taxon>Gunneridae</taxon>
        <taxon>Pentapetalae</taxon>
        <taxon>rosids</taxon>
        <taxon>fabids</taxon>
        <taxon>Rosales</taxon>
        <taxon>Cannabaceae</taxon>
        <taxon>Trema</taxon>
    </lineage>
</organism>
<dbReference type="GO" id="GO:0007165">
    <property type="term" value="P:signal transduction"/>
    <property type="evidence" value="ECO:0007669"/>
    <property type="project" value="InterPro"/>
</dbReference>
<keyword evidence="3" id="KW-0520">NAD</keyword>
<gene>
    <name evidence="6" type="primary">TorTNL2</name>
    <name evidence="6" type="ORF">TorRG33x02_008250</name>
</gene>
<accession>A0A2P5G0P3</accession>
<dbReference type="SUPFAM" id="SSF52058">
    <property type="entry name" value="L domain-like"/>
    <property type="match status" value="1"/>
</dbReference>
<dbReference type="InterPro" id="IPR002182">
    <property type="entry name" value="NB-ARC"/>
</dbReference>
<dbReference type="GO" id="GO:0006952">
    <property type="term" value="P:defense response"/>
    <property type="evidence" value="ECO:0007669"/>
    <property type="project" value="InterPro"/>
</dbReference>
<dbReference type="PRINTS" id="PR00364">
    <property type="entry name" value="DISEASERSIST"/>
</dbReference>
<feature type="compositionally biased region" description="Basic and acidic residues" evidence="4">
    <location>
        <begin position="1098"/>
        <end position="1107"/>
    </location>
</feature>
<dbReference type="FunFam" id="3.40.50.10140:FF:000007">
    <property type="entry name" value="Disease resistance protein (TIR-NBS-LRR class)"/>
    <property type="match status" value="1"/>
</dbReference>
<dbReference type="EMBL" id="JXTC01000002">
    <property type="protein sequence ID" value="POO03620.1"/>
    <property type="molecule type" value="Genomic_DNA"/>
</dbReference>
<dbReference type="Pfam" id="PF00931">
    <property type="entry name" value="NB-ARC"/>
    <property type="match status" value="1"/>
</dbReference>
<evidence type="ECO:0000256" key="4">
    <source>
        <dbReference type="SAM" id="MobiDB-lite"/>
    </source>
</evidence>
<dbReference type="FunCoup" id="A0A2P5G0P3">
    <property type="interactions" value="196"/>
</dbReference>
<sequence>MSTSSSSSSSASWTYDVFLSFRGEDTRKTFTGHLYAALTAAGINAFIDDSALPRGENISAEILRSIQGSRISVVVLSGHYGDSTWCLEELVKIMECRRTVQQMVLPIFYDVDPKDVRKQEGSFKDAFEKHEERFLFDIDKVLRWRAALLEVANLSGWDLRNTADGHEAKFIKMIVEEVSRQLNSSYLFVALYPVGMDFRVQDMRSLLAMESDNNVRMIGIWGMGGMGKTTIAKAIFNEFYHSFEGRSFLANVRENWDQPSRQVRLQEQFLYDVLKCKTKVGSVDRGIMVIKERFCRKKVLVIVDDVDHVEQLNAIARRRDWFGPGSRIIVTTRDEHLLKQLEVDSIYMAKEMSGTESLELFSWHAFRRSYPDDGYFDLSRSVVSYCGGLPLALQVLGSFLFGRSKPDWISALEKLKRTPNDDILKKLRISYDAFGSDDKVKDIFLDISCFFIGMDRNYVSQILEGCGLHAEIGISVLLQRCFITIEQNKIVMHDLLRDMGREIVREKYPKEPEKWSRLWLHEDVFDVLTKQTGTKEIEGLSLKVERVTEMNFSTKAFTQMQRLRLLQLNHVQLTGSYEYISKELRWLSWHGCSMKFLPNNFYQGNLVAISLKYSNLRQVWKDPQLLEKLRILNLSHSHYLSRTPDFSKLPNLMKLILKDCTSLYEIHHSIGNLDKLVFINLKDCKSLKSLPKHFYRLKSLESLILSGCSMFQNLNEDLGELASLKTLLADNTGIRRVPYTIVRLRNLKHLSLCGLKASPSNSLPSSFWSWLKARKSSEPVNLLPPSLKGLNSLTTLCLQDCNLGDDEIPKDLGCLSALVDLKLDNNSFYGLPSSLRGLSKLKTLSLDNCTMLRSIPDLPRNLNALYARNCTALENMPNLLGISSMQTLYLTNCHKLVSVPGLENLLKSMVVVRMEGCNNISTAFKERILQGWNASGLFGVFLPGDDIPEWFTYIDEGNSVYFEVPQVVNCNLESLVVCIVYSSSLDGTVSLDLPSLSAINYTKGTISTRRPITMDVLNSSKDSLWQGHFPNKMFKLEGGDEVEVILDFGPQFNVKKIGVYLLWDKDFGSKMIEYSSMANEDATVLSCDENCTSDDEDGVRPKRRIDQDEAGPSQTGYHDEDPSPKRLRHV</sequence>
<dbReference type="PROSITE" id="PS50104">
    <property type="entry name" value="TIR"/>
    <property type="match status" value="1"/>
</dbReference>
<dbReference type="SMART" id="SM00255">
    <property type="entry name" value="TIR"/>
    <property type="match status" value="1"/>
</dbReference>
<dbReference type="InterPro" id="IPR044974">
    <property type="entry name" value="Disease_R_plants"/>
</dbReference>
<dbReference type="Gene3D" id="3.40.50.10140">
    <property type="entry name" value="Toll/interleukin-1 receptor homology (TIR) domain"/>
    <property type="match status" value="1"/>
</dbReference>
<dbReference type="Proteomes" id="UP000237000">
    <property type="component" value="Unassembled WGS sequence"/>
</dbReference>
<evidence type="ECO:0000313" key="6">
    <source>
        <dbReference type="EMBL" id="POO03620.1"/>
    </source>
</evidence>